<dbReference type="InterPro" id="IPR000719">
    <property type="entry name" value="Prot_kinase_dom"/>
</dbReference>
<feature type="domain" description="Protein kinase" evidence="6">
    <location>
        <begin position="6"/>
        <end position="281"/>
    </location>
</feature>
<dbReference type="GO" id="GO:0004694">
    <property type="term" value="F:eukaryotic translation initiation factor 2alpha kinase activity"/>
    <property type="evidence" value="ECO:0007669"/>
    <property type="project" value="TreeGrafter"/>
</dbReference>
<protein>
    <recommendedName>
        <fullName evidence="6">Protein kinase domain-containing protein</fullName>
    </recommendedName>
</protein>
<name>A0A7J5XC53_DISMA</name>
<keyword evidence="8" id="KW-1185">Reference proteome</keyword>
<comment type="caution">
    <text evidence="7">The sequence shown here is derived from an EMBL/GenBank/DDBJ whole genome shotgun (WGS) entry which is preliminary data.</text>
</comment>
<evidence type="ECO:0000313" key="8">
    <source>
        <dbReference type="Proteomes" id="UP000518266"/>
    </source>
</evidence>
<keyword evidence="3" id="KW-0418">Kinase</keyword>
<dbReference type="EMBL" id="JAAKFY010000026">
    <property type="protein sequence ID" value="KAF3834259.1"/>
    <property type="molecule type" value="Genomic_DNA"/>
</dbReference>
<dbReference type="AlphaFoldDB" id="A0A7J5XC53"/>
<dbReference type="Gene3D" id="1.10.510.10">
    <property type="entry name" value="Transferase(Phosphotransferase) domain 1"/>
    <property type="match status" value="1"/>
</dbReference>
<dbReference type="GO" id="GO:0005737">
    <property type="term" value="C:cytoplasm"/>
    <property type="evidence" value="ECO:0007669"/>
    <property type="project" value="TreeGrafter"/>
</dbReference>
<evidence type="ECO:0000256" key="1">
    <source>
        <dbReference type="ARBA" id="ARBA00022679"/>
    </source>
</evidence>
<dbReference type="Pfam" id="PF00069">
    <property type="entry name" value="Pkinase"/>
    <property type="match status" value="1"/>
</dbReference>
<feature type="compositionally biased region" description="Polar residues" evidence="5">
    <location>
        <begin position="304"/>
        <end position="313"/>
    </location>
</feature>
<sequence length="313" mass="36135">MFTSDFDPIEYLGSGGYGWVYKARRKLEEKYYAVKIVRSDKKAFREVGTLSDLLHHNVIRYFNCWIEDTRYQDDISAGSYSDTQSTDDPSVKFLYIQMELCKTKTLKEWIQEKNTQSLQDTKRGQESLTIAQQIVSGVEYIHSKGHIHRDLKPENILFGLDDKEVKIGDFGLVTRDDDALMDRTENRGTRSYMAPEQVGKTYDRKVDIFALGLIYLELLWKVSSGHERGENLIIKKMLHEKPEDRPEASELKAQLDKLAQTENEPQKRATLQLAAHQSPLLLLRVGRRLAQSESAERETHNDSLETTENISEQ</sequence>
<evidence type="ECO:0000256" key="4">
    <source>
        <dbReference type="ARBA" id="ARBA00022840"/>
    </source>
</evidence>
<dbReference type="SUPFAM" id="SSF56112">
    <property type="entry name" value="Protein kinase-like (PK-like)"/>
    <property type="match status" value="1"/>
</dbReference>
<dbReference type="Proteomes" id="UP000518266">
    <property type="component" value="Unassembled WGS sequence"/>
</dbReference>
<dbReference type="InterPro" id="IPR011009">
    <property type="entry name" value="Kinase-like_dom_sf"/>
</dbReference>
<evidence type="ECO:0000259" key="6">
    <source>
        <dbReference type="PROSITE" id="PS50011"/>
    </source>
</evidence>
<dbReference type="Gene3D" id="3.30.200.20">
    <property type="entry name" value="Phosphorylase Kinase, domain 1"/>
    <property type="match status" value="1"/>
</dbReference>
<keyword evidence="4" id="KW-0067">ATP-binding</keyword>
<feature type="region of interest" description="Disordered" evidence="5">
    <location>
        <begin position="291"/>
        <end position="313"/>
    </location>
</feature>
<dbReference type="GO" id="GO:0005524">
    <property type="term" value="F:ATP binding"/>
    <property type="evidence" value="ECO:0007669"/>
    <property type="project" value="UniProtKB-KW"/>
</dbReference>
<gene>
    <name evidence="7" type="ORF">F7725_025463</name>
</gene>
<evidence type="ECO:0000256" key="3">
    <source>
        <dbReference type="ARBA" id="ARBA00022777"/>
    </source>
</evidence>
<dbReference type="InterPro" id="IPR050339">
    <property type="entry name" value="CC_SR_Kinase"/>
</dbReference>
<feature type="compositionally biased region" description="Basic and acidic residues" evidence="5">
    <location>
        <begin position="294"/>
        <end position="303"/>
    </location>
</feature>
<dbReference type="GO" id="GO:0005634">
    <property type="term" value="C:nucleus"/>
    <property type="evidence" value="ECO:0007669"/>
    <property type="project" value="TreeGrafter"/>
</dbReference>
<keyword evidence="2" id="KW-0547">Nucleotide-binding</keyword>
<evidence type="ECO:0000256" key="2">
    <source>
        <dbReference type="ARBA" id="ARBA00022741"/>
    </source>
</evidence>
<keyword evidence="1" id="KW-0808">Transferase</keyword>
<accession>A0A7J5XC53</accession>
<evidence type="ECO:0000313" key="7">
    <source>
        <dbReference type="EMBL" id="KAF3834259.1"/>
    </source>
</evidence>
<dbReference type="OrthoDB" id="341578at2759"/>
<organism evidence="7 8">
    <name type="scientific">Dissostichus mawsoni</name>
    <name type="common">Antarctic cod</name>
    <dbReference type="NCBI Taxonomy" id="36200"/>
    <lineage>
        <taxon>Eukaryota</taxon>
        <taxon>Metazoa</taxon>
        <taxon>Chordata</taxon>
        <taxon>Craniata</taxon>
        <taxon>Vertebrata</taxon>
        <taxon>Euteleostomi</taxon>
        <taxon>Actinopterygii</taxon>
        <taxon>Neopterygii</taxon>
        <taxon>Teleostei</taxon>
        <taxon>Neoteleostei</taxon>
        <taxon>Acanthomorphata</taxon>
        <taxon>Eupercaria</taxon>
        <taxon>Perciformes</taxon>
        <taxon>Notothenioidei</taxon>
        <taxon>Nototheniidae</taxon>
        <taxon>Dissostichus</taxon>
    </lineage>
</organism>
<dbReference type="PROSITE" id="PS50011">
    <property type="entry name" value="PROTEIN_KINASE_DOM"/>
    <property type="match status" value="1"/>
</dbReference>
<evidence type="ECO:0000256" key="5">
    <source>
        <dbReference type="SAM" id="MobiDB-lite"/>
    </source>
</evidence>
<dbReference type="PANTHER" id="PTHR11042">
    <property type="entry name" value="EUKARYOTIC TRANSLATION INITIATION FACTOR 2-ALPHA KINASE EIF2-ALPHA KINASE -RELATED"/>
    <property type="match status" value="1"/>
</dbReference>
<dbReference type="SMART" id="SM00220">
    <property type="entry name" value="S_TKc"/>
    <property type="match status" value="1"/>
</dbReference>
<proteinExistence type="predicted"/>
<dbReference type="PANTHER" id="PTHR11042:SF166">
    <property type="entry name" value="EUKARYOTIC TRANSLATION INITIATION FACTOR 2-ALPHA KINASE 3"/>
    <property type="match status" value="1"/>
</dbReference>
<reference evidence="7 8" key="1">
    <citation type="submission" date="2020-03" db="EMBL/GenBank/DDBJ databases">
        <title>Dissostichus mawsoni Genome sequencing and assembly.</title>
        <authorList>
            <person name="Park H."/>
        </authorList>
    </citation>
    <scope>NUCLEOTIDE SEQUENCE [LARGE SCALE GENOMIC DNA]</scope>
    <source>
        <strain evidence="7">DM0001</strain>
        <tissue evidence="7">Muscle</tissue>
    </source>
</reference>